<dbReference type="Proteomes" id="UP000596049">
    <property type="component" value="Chromosome"/>
</dbReference>
<feature type="region of interest" description="Disordered" evidence="1">
    <location>
        <begin position="1"/>
        <end position="26"/>
    </location>
</feature>
<evidence type="ECO:0000313" key="2">
    <source>
        <dbReference type="EMBL" id="QQP11770.1"/>
    </source>
</evidence>
<evidence type="ECO:0000256" key="1">
    <source>
        <dbReference type="SAM" id="MobiDB-lite"/>
    </source>
</evidence>
<dbReference type="EMBL" id="CP067341">
    <property type="protein sequence ID" value="QQP11770.1"/>
    <property type="molecule type" value="Genomic_DNA"/>
</dbReference>
<keyword evidence="3" id="KW-1185">Reference proteome</keyword>
<reference evidence="2 3" key="1">
    <citation type="submission" date="2020-01" db="EMBL/GenBank/DDBJ databases">
        <authorList>
            <person name="Liu G."/>
            <person name="Liu B."/>
        </authorList>
    </citation>
    <scope>NUCLEOTIDE SEQUENCE [LARGE SCALE GENOMIC DNA]</scope>
    <source>
        <strain evidence="2 3">FJAT-51161</strain>
    </source>
</reference>
<accession>A0ABX7APK8</accession>
<sequence length="57" mass="6083">MAHRTPPGSSALCESEASATKRPVGNQPHVMVMILENGAALSKQGCTGAKRIFQNRF</sequence>
<organism evidence="2 3">
    <name type="scientific">Lysinibacillus agricola</name>
    <dbReference type="NCBI Taxonomy" id="2590012"/>
    <lineage>
        <taxon>Bacteria</taxon>
        <taxon>Bacillati</taxon>
        <taxon>Bacillota</taxon>
        <taxon>Bacilli</taxon>
        <taxon>Bacillales</taxon>
        <taxon>Bacillaceae</taxon>
        <taxon>Lysinibacillus</taxon>
    </lineage>
</organism>
<evidence type="ECO:0000313" key="3">
    <source>
        <dbReference type="Proteomes" id="UP000596049"/>
    </source>
</evidence>
<name>A0ABX7APK8_9BACI</name>
<protein>
    <submittedName>
        <fullName evidence="2">Uncharacterized protein</fullName>
    </submittedName>
</protein>
<dbReference type="RefSeq" id="WP_158002939.1">
    <property type="nucleotide sequence ID" value="NZ_CP067341.1"/>
</dbReference>
<proteinExistence type="predicted"/>
<gene>
    <name evidence="2" type="ORF">FJQ98_21705</name>
</gene>